<keyword evidence="3" id="KW-1185">Reference proteome</keyword>
<reference evidence="2 3" key="1">
    <citation type="submission" date="2017-05" db="EMBL/GenBank/DDBJ databases">
        <title>Genomic insights into alkan degradation activity of Oleiphilus messinensis.</title>
        <authorList>
            <person name="Kozyavkin S.A."/>
            <person name="Slesarev A.I."/>
            <person name="Golyshin P.N."/>
            <person name="Korzhenkov A."/>
            <person name="Golyshina O.N."/>
            <person name="Toshchakov S.V."/>
        </authorList>
    </citation>
    <scope>NUCLEOTIDE SEQUENCE [LARGE SCALE GENOMIC DNA]</scope>
    <source>
        <strain evidence="2 3">ME102</strain>
    </source>
</reference>
<dbReference type="AlphaFoldDB" id="A0A1Y0I8W3"/>
<evidence type="ECO:0000313" key="2">
    <source>
        <dbReference type="EMBL" id="ARU55823.1"/>
    </source>
</evidence>
<evidence type="ECO:0000256" key="1">
    <source>
        <dbReference type="SAM" id="SignalP"/>
    </source>
</evidence>
<organism evidence="2 3">
    <name type="scientific">Oleiphilus messinensis</name>
    <dbReference type="NCBI Taxonomy" id="141451"/>
    <lineage>
        <taxon>Bacteria</taxon>
        <taxon>Pseudomonadati</taxon>
        <taxon>Pseudomonadota</taxon>
        <taxon>Gammaproteobacteria</taxon>
        <taxon>Oceanospirillales</taxon>
        <taxon>Oleiphilaceae</taxon>
        <taxon>Oleiphilus</taxon>
    </lineage>
</organism>
<feature type="chain" id="PRO_5012959866" evidence="1">
    <location>
        <begin position="25"/>
        <end position="323"/>
    </location>
</feature>
<proteinExistence type="predicted"/>
<dbReference type="KEGG" id="ome:OLMES_1748"/>
<dbReference type="Proteomes" id="UP000196027">
    <property type="component" value="Chromosome"/>
</dbReference>
<sequence>MKPNAFPLLLSLIFLLALSPVGHAASDSEESKALKAQRKEALKERQALQKDQNKRNKDAIADFKSHRSDYKAQAKQLVTDLKTAYELKRVSLNAEHQARIAEAEAEFREQWTAMLLKQRDKKETLEVIQEEAKRYAEALFQLRKQSALELHQAELTYEREVNAELTGLDRDMLEKARSLGLTAPLEPVLATPIGGVLTEKEEKWNEKEETRVQKLLEKNLKLIAEYEVGTKLRQWEIDNLQEDFDLEWKEKEELQALDSQISFFTQFAAQSAGNAEAQQQDFMKRLSEIQKERQLIGIKYKKIRDENRIKRREAKKQIRSNAK</sequence>
<dbReference type="RefSeq" id="WP_087460884.1">
    <property type="nucleotide sequence ID" value="NZ_CP021425.1"/>
</dbReference>
<name>A0A1Y0I8W3_9GAMM</name>
<evidence type="ECO:0000313" key="3">
    <source>
        <dbReference type="Proteomes" id="UP000196027"/>
    </source>
</evidence>
<keyword evidence="1" id="KW-0732">Signal</keyword>
<feature type="signal peptide" evidence="1">
    <location>
        <begin position="1"/>
        <end position="24"/>
    </location>
</feature>
<accession>A0A1Y0I8W3</accession>
<dbReference type="EMBL" id="CP021425">
    <property type="protein sequence ID" value="ARU55823.1"/>
    <property type="molecule type" value="Genomic_DNA"/>
</dbReference>
<protein>
    <submittedName>
        <fullName evidence="2">Uncharacterized protein</fullName>
    </submittedName>
</protein>
<gene>
    <name evidence="2" type="ORF">OLMES_1748</name>
</gene>